<keyword evidence="3" id="KW-1185">Reference proteome</keyword>
<dbReference type="AlphaFoldDB" id="A0A914QHJ4"/>
<dbReference type="Pfam" id="PF13358">
    <property type="entry name" value="DDE_3"/>
    <property type="match status" value="1"/>
</dbReference>
<feature type="domain" description="Tc1-like transposase DDE" evidence="2">
    <location>
        <begin position="162"/>
        <end position="307"/>
    </location>
</feature>
<protein>
    <submittedName>
        <fullName evidence="4">Tc1-like transposase DDE domain-containing protein</fullName>
    </submittedName>
</protein>
<sequence>MEFLASQQLLNPNQQNAASRRRISMDDRLTIHHSTDSYRNIAAQTGHSTSGVWYAKRRSSALSSLKNRPKRITVPEDKELLKFLDEAVDEEHLFIHRKEIAAQLRLHGYNLTPKQISKLAAYDGLYVARSVYQQMISPQNIDLRLFYRQYVMATRNFFYKHIFVDEAKILTGHNGNTEWYRLNERNKKHPRVAHRSGFTLFGGISRRGPTPFIIVPGNVRIDSEFYCNMIGHCIYPFMKDKYNMDCTLIQDNASIHVSKYTKDFLDQLGIRRSFFPPQSPDFTGIEYVWRNGKQFTSQKNPANLDELKLCIAEYVRNELTVEMCNTLIDRSITNILRSVDGMNHEGVRPTDLLYRDTH</sequence>
<name>A0A914QHJ4_9BILA</name>
<dbReference type="Gene3D" id="3.30.420.10">
    <property type="entry name" value="Ribonuclease H-like superfamily/Ribonuclease H"/>
    <property type="match status" value="1"/>
</dbReference>
<dbReference type="InterPro" id="IPR036397">
    <property type="entry name" value="RNaseH_sf"/>
</dbReference>
<dbReference type="WBParaSite" id="PDA_v2.g31384.t1">
    <property type="protein sequence ID" value="PDA_v2.g31384.t1"/>
    <property type="gene ID" value="PDA_v2.g31384"/>
</dbReference>
<evidence type="ECO:0000259" key="2">
    <source>
        <dbReference type="Pfam" id="PF13358"/>
    </source>
</evidence>
<accession>A0A914QHJ4</accession>
<dbReference type="InterPro" id="IPR038717">
    <property type="entry name" value="Tc1-like_DDE_dom"/>
</dbReference>
<organism evidence="3 4">
    <name type="scientific">Panagrolaimus davidi</name>
    <dbReference type="NCBI Taxonomy" id="227884"/>
    <lineage>
        <taxon>Eukaryota</taxon>
        <taxon>Metazoa</taxon>
        <taxon>Ecdysozoa</taxon>
        <taxon>Nematoda</taxon>
        <taxon>Chromadorea</taxon>
        <taxon>Rhabditida</taxon>
        <taxon>Tylenchina</taxon>
        <taxon>Panagrolaimomorpha</taxon>
        <taxon>Panagrolaimoidea</taxon>
        <taxon>Panagrolaimidae</taxon>
        <taxon>Panagrolaimus</taxon>
    </lineage>
</organism>
<proteinExistence type="predicted"/>
<feature type="region of interest" description="Disordered" evidence="1">
    <location>
        <begin position="1"/>
        <end position="21"/>
    </location>
</feature>
<evidence type="ECO:0000313" key="3">
    <source>
        <dbReference type="Proteomes" id="UP000887578"/>
    </source>
</evidence>
<dbReference type="Proteomes" id="UP000887578">
    <property type="component" value="Unplaced"/>
</dbReference>
<evidence type="ECO:0000313" key="4">
    <source>
        <dbReference type="WBParaSite" id="PDA_v2.g31384.t1"/>
    </source>
</evidence>
<dbReference type="GO" id="GO:0003676">
    <property type="term" value="F:nucleic acid binding"/>
    <property type="evidence" value="ECO:0007669"/>
    <property type="project" value="InterPro"/>
</dbReference>
<feature type="compositionally biased region" description="Low complexity" evidence="1">
    <location>
        <begin position="1"/>
        <end position="18"/>
    </location>
</feature>
<evidence type="ECO:0000256" key="1">
    <source>
        <dbReference type="SAM" id="MobiDB-lite"/>
    </source>
</evidence>
<reference evidence="4" key="1">
    <citation type="submission" date="2022-11" db="UniProtKB">
        <authorList>
            <consortium name="WormBaseParasite"/>
        </authorList>
    </citation>
    <scope>IDENTIFICATION</scope>
</reference>